<proteinExistence type="predicted"/>
<name>A0A4D6LVU6_VIGUN</name>
<evidence type="ECO:0000313" key="1">
    <source>
        <dbReference type="EMBL" id="QCD92573.1"/>
    </source>
</evidence>
<evidence type="ECO:0000313" key="2">
    <source>
        <dbReference type="Proteomes" id="UP000501690"/>
    </source>
</evidence>
<accession>A0A4D6LVU6</accession>
<gene>
    <name evidence="1" type="ORF">DEO72_LG5g640</name>
</gene>
<keyword evidence="2" id="KW-1185">Reference proteome</keyword>
<organism evidence="1 2">
    <name type="scientific">Vigna unguiculata</name>
    <name type="common">Cowpea</name>
    <dbReference type="NCBI Taxonomy" id="3917"/>
    <lineage>
        <taxon>Eukaryota</taxon>
        <taxon>Viridiplantae</taxon>
        <taxon>Streptophyta</taxon>
        <taxon>Embryophyta</taxon>
        <taxon>Tracheophyta</taxon>
        <taxon>Spermatophyta</taxon>
        <taxon>Magnoliopsida</taxon>
        <taxon>eudicotyledons</taxon>
        <taxon>Gunneridae</taxon>
        <taxon>Pentapetalae</taxon>
        <taxon>rosids</taxon>
        <taxon>fabids</taxon>
        <taxon>Fabales</taxon>
        <taxon>Fabaceae</taxon>
        <taxon>Papilionoideae</taxon>
        <taxon>50 kb inversion clade</taxon>
        <taxon>NPAAA clade</taxon>
        <taxon>indigoferoid/millettioid clade</taxon>
        <taxon>Phaseoleae</taxon>
        <taxon>Vigna</taxon>
    </lineage>
</organism>
<dbReference type="Proteomes" id="UP000501690">
    <property type="component" value="Linkage Group LG5"/>
</dbReference>
<sequence length="70" mass="7786">MACVFFHEWRNSIETSGRQEQYSNEASFFKDATCCELLSQNECRDERGGLGEKGAPTSFLADLGIFVSAV</sequence>
<protein>
    <submittedName>
        <fullName evidence="1">Uncharacterized protein</fullName>
    </submittedName>
</protein>
<reference evidence="1 2" key="1">
    <citation type="submission" date="2019-04" db="EMBL/GenBank/DDBJ databases">
        <title>An improved genome assembly and genetic linkage map for asparagus bean, Vigna unguiculata ssp. sesquipedialis.</title>
        <authorList>
            <person name="Xia Q."/>
            <person name="Zhang R."/>
            <person name="Dong Y."/>
        </authorList>
    </citation>
    <scope>NUCLEOTIDE SEQUENCE [LARGE SCALE GENOMIC DNA]</scope>
    <source>
        <tissue evidence="1">Leaf</tissue>
    </source>
</reference>
<dbReference type="EMBL" id="CP039349">
    <property type="protein sequence ID" value="QCD92573.1"/>
    <property type="molecule type" value="Genomic_DNA"/>
</dbReference>
<dbReference type="AlphaFoldDB" id="A0A4D6LVU6"/>